<dbReference type="EMBL" id="AOMA01000063">
    <property type="protein sequence ID" value="EMA41749.1"/>
    <property type="molecule type" value="Genomic_DNA"/>
</dbReference>
<evidence type="ECO:0000256" key="1">
    <source>
        <dbReference type="SAM" id="MobiDB-lite"/>
    </source>
</evidence>
<accession>M0MAT6</accession>
<reference evidence="2 3" key="1">
    <citation type="journal article" date="2014" name="PLoS Genet.">
        <title>Phylogenetically driven sequencing of extremely halophilic archaea reveals strategies for static and dynamic osmo-response.</title>
        <authorList>
            <person name="Becker E.A."/>
            <person name="Seitzer P.M."/>
            <person name="Tritt A."/>
            <person name="Larsen D."/>
            <person name="Krusor M."/>
            <person name="Yao A.I."/>
            <person name="Wu D."/>
            <person name="Madern D."/>
            <person name="Eisen J.A."/>
            <person name="Darling A.E."/>
            <person name="Facciotti M.T."/>
        </authorList>
    </citation>
    <scope>NUCLEOTIDE SEQUENCE [LARGE SCALE GENOMIC DNA]</scope>
    <source>
        <strain evidence="2 3">JCM 10879</strain>
    </source>
</reference>
<dbReference type="AlphaFoldDB" id="M0MAT6"/>
<gene>
    <name evidence="2" type="ORF">C446_05520</name>
</gene>
<dbReference type="Proteomes" id="UP000011607">
    <property type="component" value="Unassembled WGS sequence"/>
</dbReference>
<feature type="region of interest" description="Disordered" evidence="1">
    <location>
        <begin position="1"/>
        <end position="56"/>
    </location>
</feature>
<protein>
    <submittedName>
        <fullName evidence="2">Uncharacterized protein</fullName>
    </submittedName>
</protein>
<feature type="compositionally biased region" description="Basic and acidic residues" evidence="1">
    <location>
        <begin position="35"/>
        <end position="45"/>
    </location>
</feature>
<evidence type="ECO:0000313" key="2">
    <source>
        <dbReference type="EMBL" id="EMA41749.1"/>
    </source>
</evidence>
<evidence type="ECO:0000313" key="3">
    <source>
        <dbReference type="Proteomes" id="UP000011607"/>
    </source>
</evidence>
<feature type="region of interest" description="Disordered" evidence="1">
    <location>
        <begin position="70"/>
        <end position="97"/>
    </location>
</feature>
<proteinExistence type="predicted"/>
<feature type="compositionally biased region" description="Acidic residues" evidence="1">
    <location>
        <begin position="14"/>
        <end position="25"/>
    </location>
</feature>
<organism evidence="2 3">
    <name type="scientific">Halobiforma nitratireducens JCM 10879</name>
    <dbReference type="NCBI Taxonomy" id="1227454"/>
    <lineage>
        <taxon>Archaea</taxon>
        <taxon>Methanobacteriati</taxon>
        <taxon>Methanobacteriota</taxon>
        <taxon>Stenosarchaea group</taxon>
        <taxon>Halobacteria</taxon>
        <taxon>Halobacteriales</taxon>
        <taxon>Natrialbaceae</taxon>
        <taxon>Halobiforma</taxon>
    </lineage>
</organism>
<sequence>MRDDEPEAGTGSESTDDTDDADDSPNDVSEPSYRTLEDERERGRAETISATKSEWDRWVEYQPDDDAVRYVASKGPSSDVDPDEYDQEPPDRDLEFTTTPWDRWKHIRANDVAGKAAVEVVTEALDVDSVSRPIAVGREPANRRTVVRVETVVDGDGNIIDGEPIDIDELAAVTPESVDVTYKLDERTYETTRAVFAEYRKTRLE</sequence>
<comment type="caution">
    <text evidence="2">The sequence shown here is derived from an EMBL/GenBank/DDBJ whole genome shotgun (WGS) entry which is preliminary data.</text>
</comment>
<name>M0MAT6_9EURY</name>
<keyword evidence="3" id="KW-1185">Reference proteome</keyword>